<gene>
    <name evidence="1" type="ORF">SDC9_106356</name>
</gene>
<dbReference type="EMBL" id="VSSQ01017329">
    <property type="protein sequence ID" value="MPM59512.1"/>
    <property type="molecule type" value="Genomic_DNA"/>
</dbReference>
<accession>A0A645B237</accession>
<organism evidence="1">
    <name type="scientific">bioreactor metagenome</name>
    <dbReference type="NCBI Taxonomy" id="1076179"/>
    <lineage>
        <taxon>unclassified sequences</taxon>
        <taxon>metagenomes</taxon>
        <taxon>ecological metagenomes</taxon>
    </lineage>
</organism>
<protein>
    <submittedName>
        <fullName evidence="1">Uncharacterized protein</fullName>
    </submittedName>
</protein>
<name>A0A645B237_9ZZZZ</name>
<dbReference type="AlphaFoldDB" id="A0A645B237"/>
<evidence type="ECO:0000313" key="1">
    <source>
        <dbReference type="EMBL" id="MPM59512.1"/>
    </source>
</evidence>
<proteinExistence type="predicted"/>
<reference evidence="1" key="1">
    <citation type="submission" date="2019-08" db="EMBL/GenBank/DDBJ databases">
        <authorList>
            <person name="Kucharzyk K."/>
            <person name="Murdoch R.W."/>
            <person name="Higgins S."/>
            <person name="Loffler F."/>
        </authorList>
    </citation>
    <scope>NUCLEOTIDE SEQUENCE</scope>
</reference>
<sequence>MRPLRGPAVRAKNDSPRGSVRALRIGGAKPKKCGVNYLFAGSCIIPAFAKDVKSLQNKFPLSAPPHDRFSGHTVWATRCGETKRQGPLDCGEGRIVSRHQWDRIERPRRGKVPRRGFLREQRNMSERWRRRTPGMAGF</sequence>
<comment type="caution">
    <text evidence="1">The sequence shown here is derived from an EMBL/GenBank/DDBJ whole genome shotgun (WGS) entry which is preliminary data.</text>
</comment>